<keyword evidence="1" id="KW-0812">Transmembrane</keyword>
<proteinExistence type="predicted"/>
<dbReference type="EMBL" id="HBUF01189074">
    <property type="protein sequence ID" value="CAG6657637.1"/>
    <property type="molecule type" value="Transcribed_RNA"/>
</dbReference>
<keyword evidence="1" id="KW-1133">Transmembrane helix</keyword>
<keyword evidence="1" id="KW-0472">Membrane</keyword>
<evidence type="ECO:0000256" key="1">
    <source>
        <dbReference type="SAM" id="Phobius"/>
    </source>
</evidence>
<evidence type="ECO:0000313" key="2">
    <source>
        <dbReference type="EMBL" id="CAG6657637.1"/>
    </source>
</evidence>
<dbReference type="AlphaFoldDB" id="A0A8D8RXK4"/>
<protein>
    <submittedName>
        <fullName evidence="2">Uncharacterized protein</fullName>
    </submittedName>
</protein>
<organism evidence="2">
    <name type="scientific">Cacopsylla melanoneura</name>
    <dbReference type="NCBI Taxonomy" id="428564"/>
    <lineage>
        <taxon>Eukaryota</taxon>
        <taxon>Metazoa</taxon>
        <taxon>Ecdysozoa</taxon>
        <taxon>Arthropoda</taxon>
        <taxon>Hexapoda</taxon>
        <taxon>Insecta</taxon>
        <taxon>Pterygota</taxon>
        <taxon>Neoptera</taxon>
        <taxon>Paraneoptera</taxon>
        <taxon>Hemiptera</taxon>
        <taxon>Sternorrhyncha</taxon>
        <taxon>Psylloidea</taxon>
        <taxon>Psyllidae</taxon>
        <taxon>Psyllinae</taxon>
        <taxon>Cacopsylla</taxon>
    </lineage>
</organism>
<sequence length="106" mass="12571">MWFRSGSHSSVFSRTINSRSSICWSCKSVHRTWSDTVINFVVIDLSIFVLLLCFQNFFDFIFNYLFVFFGGFVLSRSRCFCCSQNVFVLGRYCTFRLTCFCICFFR</sequence>
<dbReference type="EMBL" id="HBUF01189075">
    <property type="protein sequence ID" value="CAG6657640.1"/>
    <property type="molecule type" value="Transcribed_RNA"/>
</dbReference>
<reference evidence="2" key="1">
    <citation type="submission" date="2021-05" db="EMBL/GenBank/DDBJ databases">
        <authorList>
            <person name="Alioto T."/>
            <person name="Alioto T."/>
            <person name="Gomez Garrido J."/>
        </authorList>
    </citation>
    <scope>NUCLEOTIDE SEQUENCE</scope>
</reference>
<name>A0A8D8RXK4_9HEMI</name>
<feature type="transmembrane region" description="Helical" evidence="1">
    <location>
        <begin position="37"/>
        <end position="54"/>
    </location>
</feature>
<dbReference type="EMBL" id="HBUF01189076">
    <property type="protein sequence ID" value="CAG6657643.1"/>
    <property type="molecule type" value="Transcribed_RNA"/>
</dbReference>
<accession>A0A8D8RXK4</accession>